<comment type="caution">
    <text evidence="2">The sequence shown here is derived from an EMBL/GenBank/DDBJ whole genome shotgun (WGS) entry which is preliminary data.</text>
</comment>
<reference evidence="3" key="1">
    <citation type="journal article" date="2019" name="Int. J. Syst. Evol. Microbiol.">
        <title>The Global Catalogue of Microorganisms (GCM) 10K type strain sequencing project: providing services to taxonomists for standard genome sequencing and annotation.</title>
        <authorList>
            <consortium name="The Broad Institute Genomics Platform"/>
            <consortium name="The Broad Institute Genome Sequencing Center for Infectious Disease"/>
            <person name="Wu L."/>
            <person name="Ma J."/>
        </authorList>
    </citation>
    <scope>NUCLEOTIDE SEQUENCE [LARGE SCALE GENOMIC DNA]</scope>
    <source>
        <strain evidence="3">JCM 16601</strain>
    </source>
</reference>
<dbReference type="EMBL" id="BAAAZC010000019">
    <property type="protein sequence ID" value="GAA3975959.1"/>
    <property type="molecule type" value="Genomic_DNA"/>
</dbReference>
<sequence length="180" mass="19059">MKTFILFLFAATCSLSTKAQTFTIKSADLGGQFTNEFTSNTFGCNGANKSPALEWQNAPEGTQSFAVTMYDPQAPTGSGWWHWVIFDIPANIHQLKQGAGSTSTGIAPAGSIQNNTDFGVAGYGGPCPPENDAAHGYIITVYALKVAKLGLDGKNSAALTGFMLNHNVIAKASLMVYAKR</sequence>
<dbReference type="Proteomes" id="UP001500742">
    <property type="component" value="Unassembled WGS sequence"/>
</dbReference>
<organism evidence="2 3">
    <name type="scientific">Mucilaginibacter dorajii</name>
    <dbReference type="NCBI Taxonomy" id="692994"/>
    <lineage>
        <taxon>Bacteria</taxon>
        <taxon>Pseudomonadati</taxon>
        <taxon>Bacteroidota</taxon>
        <taxon>Sphingobacteriia</taxon>
        <taxon>Sphingobacteriales</taxon>
        <taxon>Sphingobacteriaceae</taxon>
        <taxon>Mucilaginibacter</taxon>
    </lineage>
</organism>
<gene>
    <name evidence="2" type="ORF">GCM10022210_28260</name>
</gene>
<keyword evidence="2" id="KW-0649">Protein kinase inhibitor</keyword>
<evidence type="ECO:0000313" key="3">
    <source>
        <dbReference type="Proteomes" id="UP001500742"/>
    </source>
</evidence>
<dbReference type="RefSeq" id="WP_259087474.1">
    <property type="nucleotide sequence ID" value="NZ_BAAAZC010000019.1"/>
</dbReference>
<protein>
    <submittedName>
        <fullName evidence="2">YbhB/YbcL family Raf kinase inhibitor-like protein</fullName>
    </submittedName>
</protein>
<dbReference type="NCBIfam" id="TIGR00481">
    <property type="entry name" value="YbhB/YbcL family Raf kinase inhibitor-like protein"/>
    <property type="match status" value="1"/>
</dbReference>
<evidence type="ECO:0000313" key="2">
    <source>
        <dbReference type="EMBL" id="GAA3975959.1"/>
    </source>
</evidence>
<dbReference type="PANTHER" id="PTHR30289">
    <property type="entry name" value="UNCHARACTERIZED PROTEIN YBCL-RELATED"/>
    <property type="match status" value="1"/>
</dbReference>
<dbReference type="Gene3D" id="3.90.280.10">
    <property type="entry name" value="PEBP-like"/>
    <property type="match status" value="1"/>
</dbReference>
<feature type="chain" id="PRO_5047516141" evidence="1">
    <location>
        <begin position="20"/>
        <end position="180"/>
    </location>
</feature>
<proteinExistence type="predicted"/>
<feature type="signal peptide" evidence="1">
    <location>
        <begin position="1"/>
        <end position="19"/>
    </location>
</feature>
<keyword evidence="1" id="KW-0732">Signal</keyword>
<accession>A0ABP7Q3J5</accession>
<dbReference type="GO" id="GO:0004860">
    <property type="term" value="F:protein kinase inhibitor activity"/>
    <property type="evidence" value="ECO:0007669"/>
    <property type="project" value="UniProtKB-KW"/>
</dbReference>
<dbReference type="InterPro" id="IPR036610">
    <property type="entry name" value="PEBP-like_sf"/>
</dbReference>
<dbReference type="InterPro" id="IPR005247">
    <property type="entry name" value="YbhB_YbcL/LppC-like"/>
</dbReference>
<dbReference type="InterPro" id="IPR008914">
    <property type="entry name" value="PEBP"/>
</dbReference>
<dbReference type="Pfam" id="PF01161">
    <property type="entry name" value="PBP"/>
    <property type="match status" value="1"/>
</dbReference>
<dbReference type="CDD" id="cd00865">
    <property type="entry name" value="PEBP_bact_arch"/>
    <property type="match status" value="1"/>
</dbReference>
<name>A0ABP7Q3J5_9SPHI</name>
<keyword evidence="3" id="KW-1185">Reference proteome</keyword>
<dbReference type="SUPFAM" id="SSF49777">
    <property type="entry name" value="PEBP-like"/>
    <property type="match status" value="1"/>
</dbReference>
<dbReference type="PANTHER" id="PTHR30289:SF1">
    <property type="entry name" value="PEBP (PHOSPHATIDYLETHANOLAMINE-BINDING PROTEIN) FAMILY PROTEIN"/>
    <property type="match status" value="1"/>
</dbReference>
<evidence type="ECO:0000256" key="1">
    <source>
        <dbReference type="SAM" id="SignalP"/>
    </source>
</evidence>